<feature type="transmembrane region" description="Helical" evidence="3">
    <location>
        <begin position="324"/>
        <end position="351"/>
    </location>
</feature>
<dbReference type="InterPro" id="IPR039261">
    <property type="entry name" value="FNR_nucleotide-bd"/>
</dbReference>
<evidence type="ECO:0000313" key="7">
    <source>
        <dbReference type="EMBL" id="KAL3800776.1"/>
    </source>
</evidence>
<feature type="signal peptide" evidence="4">
    <location>
        <begin position="1"/>
        <end position="23"/>
    </location>
</feature>
<feature type="chain" id="PRO_5044790861" description="FAD-binding FR-type domain-containing protein" evidence="4">
    <location>
        <begin position="24"/>
        <end position="820"/>
    </location>
</feature>
<keyword evidence="8" id="KW-1185">Reference proteome</keyword>
<feature type="domain" description="Ferric reductase NAD binding" evidence="6">
    <location>
        <begin position="517"/>
        <end position="565"/>
    </location>
</feature>
<organism evidence="7 8">
    <name type="scientific">Stephanodiscus triporus</name>
    <dbReference type="NCBI Taxonomy" id="2934178"/>
    <lineage>
        <taxon>Eukaryota</taxon>
        <taxon>Sar</taxon>
        <taxon>Stramenopiles</taxon>
        <taxon>Ochrophyta</taxon>
        <taxon>Bacillariophyta</taxon>
        <taxon>Coscinodiscophyceae</taxon>
        <taxon>Thalassiosirophycidae</taxon>
        <taxon>Stephanodiscales</taxon>
        <taxon>Stephanodiscaceae</taxon>
        <taxon>Stephanodiscus</taxon>
    </lineage>
</organism>
<dbReference type="AlphaFoldDB" id="A0ABD3QLI0"/>
<evidence type="ECO:0000259" key="5">
    <source>
        <dbReference type="Pfam" id="PF08022"/>
    </source>
</evidence>
<keyword evidence="4" id="KW-0732">Signal</keyword>
<dbReference type="EMBL" id="JALLAZ020000208">
    <property type="protein sequence ID" value="KAL3800776.1"/>
    <property type="molecule type" value="Genomic_DNA"/>
</dbReference>
<dbReference type="SUPFAM" id="SSF63380">
    <property type="entry name" value="Riboflavin synthase domain-like"/>
    <property type="match status" value="1"/>
</dbReference>
<dbReference type="InterPro" id="IPR013112">
    <property type="entry name" value="FAD-bd_8"/>
</dbReference>
<dbReference type="SUPFAM" id="SSF52343">
    <property type="entry name" value="Ferredoxin reductase-like, C-terminal NADP-linked domain"/>
    <property type="match status" value="1"/>
</dbReference>
<sequence>MKEMHHVAGLSLLMIVSFQAANGFLRTPREFVDCVPSPTDGGVGFDVGVPTLRLRIDAFAFGPTLRGLWRLVHKSTGLLVFGLGVYQVRGGLGLYAGRYGTPDYGDAFVRYICWLVGVVAFAKLWTVWSRRKSKPGSRGREESGPPKSRDDGRDHDDDGTHSCRRRVRLWYRRAILPFWRVTVAQVLCAIYIIVLTFSTPPVGMRDPNTNDIVDPNSVMNTNKGLIYVNESYRPVVAVGNWQKACLAISRASAFSMYPMLVIVFVTKMKATQCFLSRTPLSMYLGILNQAHEHHAHAGGYLAFDILVHTTFHLLRWISQGNLRLLWTSATGLSGLITVVATPLIAFPMMYYRDGLSYEVRKGLHFLFYLFAVGLCFHVPTNAIPNGGYIAPVLGSCIVLYTLDACYVYFFMCEKIETTAFHVLSSGVRISMRVSDRFRRSPAARGGYAYVNIPWINNKQWHPFSLFEDPHDPSTLQVFLLKNGNWTNAVHKALSRDTTRPCWIKGPFPSPYSQVSSYDNQILVASGIGITPALAAISAFKSSRRINLIWAVRDAEMLEFFLEQMYLEHDGWNLIFYTGKTPLTSAIETDNTNFRVIYGRPNLSSIIPNIVYGIESKIGLPEKYTMRSKDEMKKLITERTHELDADESLSSAEKYAKVCQLGMDLGFCMHELIDKIHHALSEEFSGNGQSSTVELQANTTTSPLSLIQAHCRRRSSKISAEDSISSRADAEQEHAIGVFSQMCWASMRKVVNERGSNALLKPSFHPWRKNEVQESFVEKLDTNIKKTWGIFYCGGSEGVMLDLRGISMDYNVDLHVDSFAW</sequence>
<accession>A0ABD3QLI0</accession>
<dbReference type="PANTHER" id="PTHR11972:SF153">
    <property type="entry name" value="SUPEROXIDE-GENERATING NADPH OXIDASE HEAVY CHAIN SUBUNIT A"/>
    <property type="match status" value="1"/>
</dbReference>
<evidence type="ECO:0008006" key="9">
    <source>
        <dbReference type="Google" id="ProtNLM"/>
    </source>
</evidence>
<dbReference type="GO" id="GO:0016491">
    <property type="term" value="F:oxidoreductase activity"/>
    <property type="evidence" value="ECO:0007669"/>
    <property type="project" value="UniProtKB-KW"/>
</dbReference>
<feature type="transmembrane region" description="Helical" evidence="3">
    <location>
        <begin position="363"/>
        <end position="382"/>
    </location>
</feature>
<dbReference type="Gene3D" id="3.40.50.80">
    <property type="entry name" value="Nucleotide-binding domain of ferredoxin-NADP reductase (FNR) module"/>
    <property type="match status" value="1"/>
</dbReference>
<evidence type="ECO:0000313" key="8">
    <source>
        <dbReference type="Proteomes" id="UP001530315"/>
    </source>
</evidence>
<dbReference type="Pfam" id="PF08030">
    <property type="entry name" value="NAD_binding_6"/>
    <property type="match status" value="1"/>
</dbReference>
<feature type="transmembrane region" description="Helical" evidence="3">
    <location>
        <begin position="388"/>
        <end position="411"/>
    </location>
</feature>
<dbReference type="PANTHER" id="PTHR11972">
    <property type="entry name" value="NADPH OXIDASE"/>
    <property type="match status" value="1"/>
</dbReference>
<dbReference type="InterPro" id="IPR050369">
    <property type="entry name" value="RBOH/FRE"/>
</dbReference>
<dbReference type="InterPro" id="IPR017938">
    <property type="entry name" value="Riboflavin_synthase-like_b-brl"/>
</dbReference>
<comment type="caution">
    <text evidence="7">The sequence shown here is derived from an EMBL/GenBank/DDBJ whole genome shotgun (WGS) entry which is preliminary data.</text>
</comment>
<protein>
    <recommendedName>
        <fullName evidence="9">FAD-binding FR-type domain-containing protein</fullName>
    </recommendedName>
</protein>
<dbReference type="Pfam" id="PF08022">
    <property type="entry name" value="FAD_binding_8"/>
    <property type="match status" value="1"/>
</dbReference>
<dbReference type="Proteomes" id="UP001530315">
    <property type="component" value="Unassembled WGS sequence"/>
</dbReference>
<keyword evidence="3" id="KW-1133">Transmembrane helix</keyword>
<evidence type="ECO:0000256" key="1">
    <source>
        <dbReference type="ARBA" id="ARBA00023002"/>
    </source>
</evidence>
<dbReference type="InterPro" id="IPR013121">
    <property type="entry name" value="Fe_red_NAD-bd_6"/>
</dbReference>
<dbReference type="CDD" id="cd06186">
    <property type="entry name" value="NOX_Duox_like_FAD_NADP"/>
    <property type="match status" value="1"/>
</dbReference>
<name>A0ABD3QLI0_9STRA</name>
<evidence type="ECO:0000259" key="6">
    <source>
        <dbReference type="Pfam" id="PF08030"/>
    </source>
</evidence>
<evidence type="ECO:0000256" key="2">
    <source>
        <dbReference type="SAM" id="MobiDB-lite"/>
    </source>
</evidence>
<proteinExistence type="predicted"/>
<evidence type="ECO:0000256" key="4">
    <source>
        <dbReference type="SAM" id="SignalP"/>
    </source>
</evidence>
<evidence type="ECO:0000256" key="3">
    <source>
        <dbReference type="SAM" id="Phobius"/>
    </source>
</evidence>
<keyword evidence="3" id="KW-0812">Transmembrane</keyword>
<feature type="domain" description="FAD-binding 8" evidence="5">
    <location>
        <begin position="429"/>
        <end position="497"/>
    </location>
</feature>
<feature type="transmembrane region" description="Helical" evidence="3">
    <location>
        <begin position="174"/>
        <end position="197"/>
    </location>
</feature>
<gene>
    <name evidence="7" type="ORF">ACHAW5_003121</name>
</gene>
<keyword evidence="1" id="KW-0560">Oxidoreductase</keyword>
<feature type="region of interest" description="Disordered" evidence="2">
    <location>
        <begin position="133"/>
        <end position="160"/>
    </location>
</feature>
<reference evidence="7 8" key="1">
    <citation type="submission" date="2024-10" db="EMBL/GenBank/DDBJ databases">
        <title>Updated reference genomes for cyclostephanoid diatoms.</title>
        <authorList>
            <person name="Roberts W.R."/>
            <person name="Alverson A.J."/>
        </authorList>
    </citation>
    <scope>NUCLEOTIDE SEQUENCE [LARGE SCALE GENOMIC DNA]</scope>
    <source>
        <strain evidence="7 8">AJA276-08</strain>
    </source>
</reference>
<feature type="transmembrane region" description="Helical" evidence="3">
    <location>
        <begin position="108"/>
        <end position="128"/>
    </location>
</feature>
<feature type="compositionally biased region" description="Basic and acidic residues" evidence="2">
    <location>
        <begin position="138"/>
        <end position="160"/>
    </location>
</feature>
<keyword evidence="3" id="KW-0472">Membrane</keyword>